<dbReference type="PANTHER" id="PTHR11103:SF18">
    <property type="entry name" value="SLR1189 PROTEIN"/>
    <property type="match status" value="1"/>
</dbReference>
<gene>
    <name evidence="6" type="ORF">IAC59_03540</name>
</gene>
<dbReference type="PIRSF" id="PIRSF037505">
    <property type="entry name" value="Betaine_HMT"/>
    <property type="match status" value="1"/>
</dbReference>
<evidence type="ECO:0000256" key="4">
    <source>
        <dbReference type="PROSITE-ProRule" id="PRU00333"/>
    </source>
</evidence>
<feature type="binding site" evidence="3 4">
    <location>
        <position position="260"/>
    </location>
    <ligand>
        <name>Zn(2+)</name>
        <dbReference type="ChEBI" id="CHEBI:29105"/>
    </ligand>
</feature>
<evidence type="ECO:0000256" key="1">
    <source>
        <dbReference type="ARBA" id="ARBA00022603"/>
    </source>
</evidence>
<dbReference type="GO" id="GO:0008270">
    <property type="term" value="F:zinc ion binding"/>
    <property type="evidence" value="ECO:0007669"/>
    <property type="project" value="InterPro"/>
</dbReference>
<evidence type="ECO:0000256" key="3">
    <source>
        <dbReference type="PIRSR" id="PIRSR037505-2"/>
    </source>
</evidence>
<keyword evidence="2 4" id="KW-0808">Transferase</keyword>
<reference evidence="6" key="2">
    <citation type="journal article" date="2021" name="PeerJ">
        <title>Extensive microbial diversity within the chicken gut microbiome revealed by metagenomics and culture.</title>
        <authorList>
            <person name="Gilroy R."/>
            <person name="Ravi A."/>
            <person name="Getino M."/>
            <person name="Pursley I."/>
            <person name="Horton D.L."/>
            <person name="Alikhan N.F."/>
            <person name="Baker D."/>
            <person name="Gharbi K."/>
            <person name="Hall N."/>
            <person name="Watson M."/>
            <person name="Adriaenssens E.M."/>
            <person name="Foster-Nyarko E."/>
            <person name="Jarju S."/>
            <person name="Secka A."/>
            <person name="Antonio M."/>
            <person name="Oren A."/>
            <person name="Chaudhuri R.R."/>
            <person name="La Ragione R."/>
            <person name="Hildebrand F."/>
            <person name="Pallen M.J."/>
        </authorList>
    </citation>
    <scope>NUCLEOTIDE SEQUENCE</scope>
    <source>
        <strain evidence="6">ChiSxjej2B14-8506</strain>
    </source>
</reference>
<dbReference type="PANTHER" id="PTHR11103">
    <property type="entry name" value="SLR1189 PROTEIN"/>
    <property type="match status" value="1"/>
</dbReference>
<dbReference type="Gene3D" id="3.20.20.330">
    <property type="entry name" value="Homocysteine-binding-like domain"/>
    <property type="match status" value="1"/>
</dbReference>
<dbReference type="InterPro" id="IPR003726">
    <property type="entry name" value="HCY_dom"/>
</dbReference>
<accession>A0A9D1LQU5</accession>
<keyword evidence="1 4" id="KW-0489">Methyltransferase</keyword>
<sequence>MRSDVTILDGAVGTSLWEKAQDKVAVWRYNVENPDIVRQLASEYVEAGAQIVLANTFAANASFVKGTDYNVRDIVTRAVALAHEGIAGRARLALSIGPLAELMEPYGDLTEDDAYAAFDEQISAGVAGGVDVIYVQTFMDVEMMKVALRAARKHDVPVMCSFSFDKKGRTMMGNSVPLICEELSEFPLMAIGLNCSLGPDLAVPVMAQFTEHTDLPLIFKPNAGKPIGGGAVGNEFDVETFVKDSLPALEYNVKYIGGCCGSNPRYIKRLAERVAELRG</sequence>
<evidence type="ECO:0000313" key="6">
    <source>
        <dbReference type="EMBL" id="HIU46316.1"/>
    </source>
</evidence>
<dbReference type="SUPFAM" id="SSF82282">
    <property type="entry name" value="Homocysteine S-methyltransferase"/>
    <property type="match status" value="1"/>
</dbReference>
<dbReference type="Proteomes" id="UP000824123">
    <property type="component" value="Unassembled WGS sequence"/>
</dbReference>
<dbReference type="InterPro" id="IPR036589">
    <property type="entry name" value="HCY_dom_sf"/>
</dbReference>
<feature type="binding site" evidence="3 4">
    <location>
        <position position="195"/>
    </location>
    <ligand>
        <name>Zn(2+)</name>
        <dbReference type="ChEBI" id="CHEBI:29105"/>
    </ligand>
</feature>
<dbReference type="PROSITE" id="PS50970">
    <property type="entry name" value="HCY"/>
    <property type="match status" value="1"/>
</dbReference>
<dbReference type="GO" id="GO:0008168">
    <property type="term" value="F:methyltransferase activity"/>
    <property type="evidence" value="ECO:0007669"/>
    <property type="project" value="UniProtKB-UniRule"/>
</dbReference>
<keyword evidence="3 4" id="KW-0479">Metal-binding</keyword>
<dbReference type="EMBL" id="DVNK01000025">
    <property type="protein sequence ID" value="HIU46316.1"/>
    <property type="molecule type" value="Genomic_DNA"/>
</dbReference>
<evidence type="ECO:0000313" key="7">
    <source>
        <dbReference type="Proteomes" id="UP000824123"/>
    </source>
</evidence>
<proteinExistence type="predicted"/>
<feature type="binding site" evidence="3 4">
    <location>
        <position position="259"/>
    </location>
    <ligand>
        <name>Zn(2+)</name>
        <dbReference type="ChEBI" id="CHEBI:29105"/>
    </ligand>
</feature>
<dbReference type="GO" id="GO:0032259">
    <property type="term" value="P:methylation"/>
    <property type="evidence" value="ECO:0007669"/>
    <property type="project" value="UniProtKB-KW"/>
</dbReference>
<reference evidence="6" key="1">
    <citation type="submission" date="2020-10" db="EMBL/GenBank/DDBJ databases">
        <authorList>
            <person name="Gilroy R."/>
        </authorList>
    </citation>
    <scope>NUCLEOTIDE SEQUENCE</scope>
    <source>
        <strain evidence="6">ChiSxjej2B14-8506</strain>
    </source>
</reference>
<name>A0A9D1LQU5_9FIRM</name>
<comment type="cofactor">
    <cofactor evidence="3">
        <name>Zn(2+)</name>
        <dbReference type="ChEBI" id="CHEBI:29105"/>
    </cofactor>
    <text evidence="3">Binds 1 zinc ion per subunit.</text>
</comment>
<comment type="caution">
    <text evidence="6">The sequence shown here is derived from an EMBL/GenBank/DDBJ whole genome shotgun (WGS) entry which is preliminary data.</text>
</comment>
<dbReference type="InterPro" id="IPR017226">
    <property type="entry name" value="BHMT-like"/>
</dbReference>
<evidence type="ECO:0000259" key="5">
    <source>
        <dbReference type="PROSITE" id="PS50970"/>
    </source>
</evidence>
<keyword evidence="3 4" id="KW-0862">Zinc</keyword>
<dbReference type="GO" id="GO:0009086">
    <property type="term" value="P:methionine biosynthetic process"/>
    <property type="evidence" value="ECO:0007669"/>
    <property type="project" value="InterPro"/>
</dbReference>
<organism evidence="6 7">
    <name type="scientific">Candidatus Fimadaptatus faecigallinarum</name>
    <dbReference type="NCBI Taxonomy" id="2840814"/>
    <lineage>
        <taxon>Bacteria</taxon>
        <taxon>Bacillati</taxon>
        <taxon>Bacillota</taxon>
        <taxon>Clostridia</taxon>
        <taxon>Eubacteriales</taxon>
        <taxon>Candidatus Fimadaptatus</taxon>
    </lineage>
</organism>
<dbReference type="AlphaFoldDB" id="A0A9D1LQU5"/>
<evidence type="ECO:0000256" key="2">
    <source>
        <dbReference type="ARBA" id="ARBA00022679"/>
    </source>
</evidence>
<dbReference type="Pfam" id="PF02574">
    <property type="entry name" value="S-methyl_trans"/>
    <property type="match status" value="1"/>
</dbReference>
<feature type="domain" description="Hcy-binding" evidence="5">
    <location>
        <begin position="1"/>
        <end position="274"/>
    </location>
</feature>
<protein>
    <submittedName>
        <fullName evidence="6">Homocysteine S-methyltransferase family protein</fullName>
    </submittedName>
</protein>